<evidence type="ECO:0000259" key="1">
    <source>
        <dbReference type="SMART" id="SM00953"/>
    </source>
</evidence>
<protein>
    <submittedName>
        <fullName evidence="2">RES family NAD+ phosphorylase</fullName>
    </submittedName>
</protein>
<accession>A0ABT7KRB4</accession>
<evidence type="ECO:0000313" key="2">
    <source>
        <dbReference type="EMBL" id="MDL2409853.1"/>
    </source>
</evidence>
<proteinExistence type="predicted"/>
<comment type="caution">
    <text evidence="2">The sequence shown here is derived from an EMBL/GenBank/DDBJ whole genome shotgun (WGS) entry which is preliminary data.</text>
</comment>
<evidence type="ECO:0000313" key="3">
    <source>
        <dbReference type="Proteomes" id="UP001172630"/>
    </source>
</evidence>
<keyword evidence="3" id="KW-1185">Reference proteome</keyword>
<feature type="domain" description="RES" evidence="1">
    <location>
        <begin position="75"/>
        <end position="202"/>
    </location>
</feature>
<reference evidence="2" key="1">
    <citation type="submission" date="2023-06" db="EMBL/GenBank/DDBJ databases">
        <title>Phylogenetic Diversity of Rhizobium strains.</title>
        <authorList>
            <person name="Moura F.T."/>
            <person name="Helene L.C.F."/>
            <person name="Hungria M."/>
        </authorList>
    </citation>
    <scope>NUCLEOTIDE SEQUENCE</scope>
    <source>
        <strain evidence="2">CCGE524</strain>
    </source>
</reference>
<sequence>MSDRFDKAPHPSYRLIPSQFPPIGLFDTVATPADLEAVMELVGWTNDRLVVDRIRRLPEVEWVYGVANASIVMAAFLHVAPGGMRFNAADLGAWYAADDLRTAAAEVGHHLRREAVARDVATMVRTYRCYTANLLGDYLDLRGQQALRSDIYDSASYVASQALGEQVRLDGGAGIVYDSLRRKAGVNIAALRPRNVHDVTQAHHFEITVSADDRRIDVRKLSN</sequence>
<dbReference type="RefSeq" id="WP_285883532.1">
    <property type="nucleotide sequence ID" value="NZ_JARFYN010000061.1"/>
</dbReference>
<name>A0ABT7KRB4_9HYPH</name>
<dbReference type="Proteomes" id="UP001172630">
    <property type="component" value="Unassembled WGS sequence"/>
</dbReference>
<dbReference type="InterPro" id="IPR014914">
    <property type="entry name" value="RES_dom"/>
</dbReference>
<dbReference type="Pfam" id="PF08808">
    <property type="entry name" value="RES"/>
    <property type="match status" value="1"/>
</dbReference>
<dbReference type="EMBL" id="JARFYN010000061">
    <property type="protein sequence ID" value="MDL2409853.1"/>
    <property type="molecule type" value="Genomic_DNA"/>
</dbReference>
<gene>
    <name evidence="2" type="ORF">PY650_30390</name>
</gene>
<organism evidence="2 3">
    <name type="scientific">Rhizobium calliandrae</name>
    <dbReference type="NCBI Taxonomy" id="1312182"/>
    <lineage>
        <taxon>Bacteria</taxon>
        <taxon>Pseudomonadati</taxon>
        <taxon>Pseudomonadota</taxon>
        <taxon>Alphaproteobacteria</taxon>
        <taxon>Hyphomicrobiales</taxon>
        <taxon>Rhizobiaceae</taxon>
        <taxon>Rhizobium/Agrobacterium group</taxon>
        <taxon>Rhizobium</taxon>
    </lineage>
</organism>
<dbReference type="SMART" id="SM00953">
    <property type="entry name" value="RES"/>
    <property type="match status" value="1"/>
</dbReference>